<evidence type="ECO:0000256" key="1">
    <source>
        <dbReference type="ARBA" id="ARBA00004123"/>
    </source>
</evidence>
<dbReference type="Pfam" id="PF13934">
    <property type="entry name" value="ELYS"/>
    <property type="match status" value="1"/>
</dbReference>
<name>A0A0C3PXB0_PISTI</name>
<accession>A0A0C3PXB0</accession>
<feature type="domain" description="ELYS-like" evidence="3">
    <location>
        <begin position="13"/>
        <end position="190"/>
    </location>
</feature>
<comment type="subcellular location">
    <subcellularLocation>
        <location evidence="1">Nucleus</location>
    </subcellularLocation>
</comment>
<dbReference type="STRING" id="870435.A0A0C3PXB0"/>
<evidence type="ECO:0000259" key="3">
    <source>
        <dbReference type="Pfam" id="PF13934"/>
    </source>
</evidence>
<dbReference type="Proteomes" id="UP000054217">
    <property type="component" value="Unassembled WGS sequence"/>
</dbReference>
<dbReference type="InParanoid" id="A0A0C3PXB0"/>
<proteinExistence type="predicted"/>
<reference evidence="4 5" key="1">
    <citation type="submission" date="2014-04" db="EMBL/GenBank/DDBJ databases">
        <authorList>
            <consortium name="DOE Joint Genome Institute"/>
            <person name="Kuo A."/>
            <person name="Kohler A."/>
            <person name="Costa M.D."/>
            <person name="Nagy L.G."/>
            <person name="Floudas D."/>
            <person name="Copeland A."/>
            <person name="Barry K.W."/>
            <person name="Cichocki N."/>
            <person name="Veneault-Fourrey C."/>
            <person name="LaButti K."/>
            <person name="Lindquist E.A."/>
            <person name="Lipzen A."/>
            <person name="Lundell T."/>
            <person name="Morin E."/>
            <person name="Murat C."/>
            <person name="Sun H."/>
            <person name="Tunlid A."/>
            <person name="Henrissat B."/>
            <person name="Grigoriev I.V."/>
            <person name="Hibbett D.S."/>
            <person name="Martin F."/>
            <person name="Nordberg H.P."/>
            <person name="Cantor M.N."/>
            <person name="Hua S.X."/>
        </authorList>
    </citation>
    <scope>NUCLEOTIDE SEQUENCE [LARGE SCALE GENOMIC DNA]</scope>
    <source>
        <strain evidence="4 5">Marx 270</strain>
    </source>
</reference>
<dbReference type="AlphaFoldDB" id="A0A0C3PXB0"/>
<feature type="non-terminal residue" evidence="4">
    <location>
        <position position="190"/>
    </location>
</feature>
<dbReference type="OrthoDB" id="20729at2759"/>
<evidence type="ECO:0000313" key="4">
    <source>
        <dbReference type="EMBL" id="KIO14066.1"/>
    </source>
</evidence>
<keyword evidence="2" id="KW-0539">Nucleus</keyword>
<dbReference type="EMBL" id="KN831945">
    <property type="protein sequence ID" value="KIO14066.1"/>
    <property type="molecule type" value="Genomic_DNA"/>
</dbReference>
<dbReference type="GO" id="GO:0005634">
    <property type="term" value="C:nucleus"/>
    <property type="evidence" value="ECO:0007669"/>
    <property type="project" value="UniProtKB-SubCell"/>
</dbReference>
<reference evidence="5" key="2">
    <citation type="submission" date="2015-01" db="EMBL/GenBank/DDBJ databases">
        <title>Evolutionary Origins and Diversification of the Mycorrhizal Mutualists.</title>
        <authorList>
            <consortium name="DOE Joint Genome Institute"/>
            <consortium name="Mycorrhizal Genomics Consortium"/>
            <person name="Kohler A."/>
            <person name="Kuo A."/>
            <person name="Nagy L.G."/>
            <person name="Floudas D."/>
            <person name="Copeland A."/>
            <person name="Barry K.W."/>
            <person name="Cichocki N."/>
            <person name="Veneault-Fourrey C."/>
            <person name="LaButti K."/>
            <person name="Lindquist E.A."/>
            <person name="Lipzen A."/>
            <person name="Lundell T."/>
            <person name="Morin E."/>
            <person name="Murat C."/>
            <person name="Riley R."/>
            <person name="Ohm R."/>
            <person name="Sun H."/>
            <person name="Tunlid A."/>
            <person name="Henrissat B."/>
            <person name="Grigoriev I.V."/>
            <person name="Hibbett D.S."/>
            <person name="Martin F."/>
        </authorList>
    </citation>
    <scope>NUCLEOTIDE SEQUENCE [LARGE SCALE GENOMIC DNA]</scope>
    <source>
        <strain evidence="5">Marx 270</strain>
    </source>
</reference>
<feature type="non-terminal residue" evidence="4">
    <location>
        <position position="1"/>
    </location>
</feature>
<protein>
    <recommendedName>
        <fullName evidence="3">ELYS-like domain-containing protein</fullName>
    </recommendedName>
</protein>
<sequence>EIESRRARMADLLLFDVLLIRGGIRQPDMYYPPVDIFSLRRLLRAIDTSTYDILKKDCLVYILLKWYQDNRVARFQEEKCIPPQFAALADAYWHLDTGHHVAKAVSILADARLNRDYVSKILQALALDDHPSPLVVKYVRTAKPLLTEPQDIDLYTLSLADLSFLDAWQYQRTFPESSPTRTRLLHKLLE</sequence>
<organism evidence="4 5">
    <name type="scientific">Pisolithus tinctorius Marx 270</name>
    <dbReference type="NCBI Taxonomy" id="870435"/>
    <lineage>
        <taxon>Eukaryota</taxon>
        <taxon>Fungi</taxon>
        <taxon>Dikarya</taxon>
        <taxon>Basidiomycota</taxon>
        <taxon>Agaricomycotina</taxon>
        <taxon>Agaricomycetes</taxon>
        <taxon>Agaricomycetidae</taxon>
        <taxon>Boletales</taxon>
        <taxon>Sclerodermatineae</taxon>
        <taxon>Pisolithaceae</taxon>
        <taxon>Pisolithus</taxon>
    </lineage>
</organism>
<dbReference type="HOGENOM" id="CLU_104460_0_0_1"/>
<evidence type="ECO:0000256" key="2">
    <source>
        <dbReference type="ARBA" id="ARBA00023242"/>
    </source>
</evidence>
<dbReference type="InterPro" id="IPR025151">
    <property type="entry name" value="ELYS_dom"/>
</dbReference>
<evidence type="ECO:0000313" key="5">
    <source>
        <dbReference type="Proteomes" id="UP000054217"/>
    </source>
</evidence>
<gene>
    <name evidence="4" type="ORF">M404DRAFT_61200</name>
</gene>
<dbReference type="FunCoup" id="A0A0C3PXB0">
    <property type="interactions" value="50"/>
</dbReference>
<keyword evidence="5" id="KW-1185">Reference proteome</keyword>